<accession>A0A4R0XKP7</accession>
<dbReference type="Proteomes" id="UP000291072">
    <property type="component" value="Unassembled WGS sequence"/>
</dbReference>
<dbReference type="EMBL" id="PSZP01000011">
    <property type="protein sequence ID" value="TCG11213.1"/>
    <property type="molecule type" value="Genomic_DNA"/>
</dbReference>
<organism evidence="2 3">
    <name type="scientific">Mycoplasma todarodis</name>
    <dbReference type="NCBI Taxonomy" id="1937191"/>
    <lineage>
        <taxon>Bacteria</taxon>
        <taxon>Bacillati</taxon>
        <taxon>Mycoplasmatota</taxon>
        <taxon>Mollicutes</taxon>
        <taxon>Mycoplasmataceae</taxon>
        <taxon>Mycoplasma</taxon>
    </lineage>
</organism>
<dbReference type="OrthoDB" id="9844769at2"/>
<name>A0A4R0XKP7_9MOLU</name>
<evidence type="ECO:0000313" key="2">
    <source>
        <dbReference type="EMBL" id="TCG11213.1"/>
    </source>
</evidence>
<keyword evidence="1" id="KW-1133">Transmembrane helix</keyword>
<protein>
    <recommendedName>
        <fullName evidence="4">RDD domain-containing protein</fullName>
    </recommendedName>
</protein>
<reference evidence="2 3" key="1">
    <citation type="submission" date="2018-02" db="EMBL/GenBank/DDBJ databases">
        <title>Mycoplasma marinum and Mycoplasma todarodis sp. nov., moderately halophilic and psychrotolerant mycoplasmas isolated from cephalopods.</title>
        <authorList>
            <person name="Viver T."/>
        </authorList>
    </citation>
    <scope>NUCLEOTIDE SEQUENCE [LARGE SCALE GENOMIC DNA]</scope>
    <source>
        <strain evidence="2 3">5H</strain>
    </source>
</reference>
<evidence type="ECO:0008006" key="4">
    <source>
        <dbReference type="Google" id="ProtNLM"/>
    </source>
</evidence>
<proteinExistence type="predicted"/>
<dbReference type="AlphaFoldDB" id="A0A4R0XKP7"/>
<feature type="transmembrane region" description="Helical" evidence="1">
    <location>
        <begin position="20"/>
        <end position="43"/>
    </location>
</feature>
<evidence type="ECO:0000256" key="1">
    <source>
        <dbReference type="SAM" id="Phobius"/>
    </source>
</evidence>
<keyword evidence="1" id="KW-0812">Transmembrane</keyword>
<comment type="caution">
    <text evidence="2">The sequence shown here is derived from an EMBL/GenBank/DDBJ whole genome shotgun (WGS) entry which is preliminary data.</text>
</comment>
<gene>
    <name evidence="2" type="ORF">C4B25_02110</name>
</gene>
<keyword evidence="1" id="KW-0472">Membrane</keyword>
<evidence type="ECO:0000313" key="3">
    <source>
        <dbReference type="Proteomes" id="UP000291072"/>
    </source>
</evidence>
<dbReference type="RefSeq" id="WP_131613412.1">
    <property type="nucleotide sequence ID" value="NZ_PSZP01000011.1"/>
</dbReference>
<feature type="transmembrane region" description="Helical" evidence="1">
    <location>
        <begin position="66"/>
        <end position="92"/>
    </location>
</feature>
<keyword evidence="3" id="KW-1185">Reference proteome</keyword>
<sequence length="111" mass="12754">MDNLSSNMGKVQLGLGRRFLAGLINVILAFTIIVPILNLYFMFTKNWSIGTKLMGYEFQVKEDQKIMYILFATLSVAFFWPIMLIVQIVFLLSDSKLATEKFSDVKFVETK</sequence>